<feature type="domain" description="Mechanosensitive ion channel MscS" evidence="8">
    <location>
        <begin position="126"/>
        <end position="192"/>
    </location>
</feature>
<dbReference type="Gene3D" id="1.10.287.1260">
    <property type="match status" value="1"/>
</dbReference>
<keyword evidence="5 7" id="KW-1133">Transmembrane helix</keyword>
<accession>A0A1I5CWQ3</accession>
<dbReference type="SUPFAM" id="SSF50182">
    <property type="entry name" value="Sm-like ribonucleoproteins"/>
    <property type="match status" value="1"/>
</dbReference>
<evidence type="ECO:0000256" key="3">
    <source>
        <dbReference type="ARBA" id="ARBA00022475"/>
    </source>
</evidence>
<dbReference type="InterPro" id="IPR049142">
    <property type="entry name" value="MS_channel_1st"/>
</dbReference>
<dbReference type="PANTHER" id="PTHR30221:SF1">
    <property type="entry name" value="SMALL-CONDUCTANCE MECHANOSENSITIVE CHANNEL"/>
    <property type="match status" value="1"/>
</dbReference>
<feature type="domain" description="Mechanosensitive ion channel MscS C-terminal" evidence="9">
    <location>
        <begin position="202"/>
        <end position="280"/>
    </location>
</feature>
<evidence type="ECO:0000256" key="1">
    <source>
        <dbReference type="ARBA" id="ARBA00004651"/>
    </source>
</evidence>
<evidence type="ECO:0000256" key="6">
    <source>
        <dbReference type="ARBA" id="ARBA00023136"/>
    </source>
</evidence>
<dbReference type="Gene3D" id="3.30.70.100">
    <property type="match status" value="1"/>
</dbReference>
<keyword evidence="12" id="KW-1185">Reference proteome</keyword>
<dbReference type="InterPro" id="IPR049278">
    <property type="entry name" value="MS_channel_C"/>
</dbReference>
<protein>
    <recommendedName>
        <fullName evidence="7">Small-conductance mechanosensitive channel</fullName>
    </recommendedName>
</protein>
<comment type="caution">
    <text evidence="7">Lacks conserved residue(s) required for the propagation of feature annotation.</text>
</comment>
<evidence type="ECO:0000256" key="4">
    <source>
        <dbReference type="ARBA" id="ARBA00022692"/>
    </source>
</evidence>
<dbReference type="Proteomes" id="UP000199011">
    <property type="component" value="Unassembled WGS sequence"/>
</dbReference>
<keyword evidence="4 7" id="KW-0812">Transmembrane</keyword>
<feature type="transmembrane region" description="Helical" evidence="7">
    <location>
        <begin position="109"/>
        <end position="139"/>
    </location>
</feature>
<dbReference type="SUPFAM" id="SSF82689">
    <property type="entry name" value="Mechanosensitive channel protein MscS (YggB), C-terminal domain"/>
    <property type="match status" value="1"/>
</dbReference>
<keyword evidence="7" id="KW-0406">Ion transport</keyword>
<keyword evidence="7" id="KW-0407">Ion channel</keyword>
<evidence type="ECO:0000259" key="8">
    <source>
        <dbReference type="Pfam" id="PF00924"/>
    </source>
</evidence>
<dbReference type="GO" id="GO:0008381">
    <property type="term" value="F:mechanosensitive monoatomic ion channel activity"/>
    <property type="evidence" value="ECO:0007669"/>
    <property type="project" value="InterPro"/>
</dbReference>
<dbReference type="PANTHER" id="PTHR30221">
    <property type="entry name" value="SMALL-CONDUCTANCE MECHANOSENSITIVE CHANNEL"/>
    <property type="match status" value="1"/>
</dbReference>
<dbReference type="STRING" id="53341.SAMN05421579_13126"/>
<evidence type="ECO:0000256" key="2">
    <source>
        <dbReference type="ARBA" id="ARBA00008017"/>
    </source>
</evidence>
<feature type="transmembrane region" description="Helical" evidence="7">
    <location>
        <begin position="80"/>
        <end position="103"/>
    </location>
</feature>
<dbReference type="Pfam" id="PF21082">
    <property type="entry name" value="MS_channel_3rd"/>
    <property type="match status" value="1"/>
</dbReference>
<dbReference type="InterPro" id="IPR006686">
    <property type="entry name" value="MscS_channel_CS"/>
</dbReference>
<dbReference type="InterPro" id="IPR010920">
    <property type="entry name" value="LSM_dom_sf"/>
</dbReference>
<dbReference type="InterPro" id="IPR011066">
    <property type="entry name" value="MscS_channel_C_sf"/>
</dbReference>
<comment type="similarity">
    <text evidence="2 7">Belongs to the MscS (TC 1.A.23) family.</text>
</comment>
<dbReference type="GO" id="GO:0005886">
    <property type="term" value="C:plasma membrane"/>
    <property type="evidence" value="ECO:0007669"/>
    <property type="project" value="UniProtKB-SubCell"/>
</dbReference>
<evidence type="ECO:0000259" key="9">
    <source>
        <dbReference type="Pfam" id="PF21082"/>
    </source>
</evidence>
<evidence type="ECO:0000313" key="12">
    <source>
        <dbReference type="Proteomes" id="UP000199011"/>
    </source>
</evidence>
<feature type="transmembrane region" description="Helical" evidence="7">
    <location>
        <begin position="36"/>
        <end position="60"/>
    </location>
</feature>
<evidence type="ECO:0000259" key="10">
    <source>
        <dbReference type="Pfam" id="PF21088"/>
    </source>
</evidence>
<reference evidence="12" key="1">
    <citation type="submission" date="2016-10" db="EMBL/GenBank/DDBJ databases">
        <authorList>
            <person name="Varghese N."/>
            <person name="Submissions S."/>
        </authorList>
    </citation>
    <scope>NUCLEOTIDE SEQUENCE [LARGE SCALE GENOMIC DNA]</scope>
    <source>
        <strain evidence="12">DSM 16522</strain>
    </source>
</reference>
<dbReference type="InterPro" id="IPR045275">
    <property type="entry name" value="MscS_archaea/bacteria_type"/>
</dbReference>
<keyword evidence="7" id="KW-0997">Cell inner membrane</keyword>
<evidence type="ECO:0000256" key="5">
    <source>
        <dbReference type="ARBA" id="ARBA00022989"/>
    </source>
</evidence>
<sequence>MGIGSNNNGGLCMEEINLSNEIDKAASWFASNQDLLIQYAVNIVSAILILIVGLFVAKLVSKAVKRVMSLRGIDATISDFLSAIIRYAIIAFTIIAVLGKLGIQTASVIAVIGAAGLAVGLALQGSLSNFAAGVLLVIFRPLRTGEYVVIGAVEGTVVQVQIFSTTLLTADDRIVVIPNGKIIADNIINTSREPNRRTQIMVGVAYNADIDEVKRVLGDVIKEDKRIQHEKGVTIRLHEMAPSSLNFVVRVWTINGDAWNVYWDLMENFKCALDKHNINIPFPQMDVYLHQQNMALQKKADE</sequence>
<comment type="subcellular location">
    <subcellularLocation>
        <location evidence="7">Cell inner membrane</location>
        <topology evidence="7">Multi-pass membrane protein</topology>
    </subcellularLocation>
    <subcellularLocation>
        <location evidence="1">Cell membrane</location>
        <topology evidence="1">Multi-pass membrane protein</topology>
    </subcellularLocation>
</comment>
<keyword evidence="7" id="KW-0813">Transport</keyword>
<dbReference type="InterPro" id="IPR006685">
    <property type="entry name" value="MscS_channel_2nd"/>
</dbReference>
<keyword evidence="6 7" id="KW-0472">Membrane</keyword>
<gene>
    <name evidence="11" type="ORF">SAMN05421579_13126</name>
</gene>
<dbReference type="InterPro" id="IPR023408">
    <property type="entry name" value="MscS_beta-dom_sf"/>
</dbReference>
<dbReference type="InterPro" id="IPR011014">
    <property type="entry name" value="MscS_channel_TM-2"/>
</dbReference>
<evidence type="ECO:0000313" key="11">
    <source>
        <dbReference type="EMBL" id="SFN91373.1"/>
    </source>
</evidence>
<keyword evidence="3" id="KW-1003">Cell membrane</keyword>
<dbReference type="NCBIfam" id="NF007662">
    <property type="entry name" value="PRK10334.1"/>
    <property type="match status" value="1"/>
</dbReference>
<name>A0A1I5CWQ3_9GAMM</name>
<dbReference type="AlphaFoldDB" id="A0A1I5CWQ3"/>
<dbReference type="Pfam" id="PF21088">
    <property type="entry name" value="MS_channel_1st"/>
    <property type="match status" value="1"/>
</dbReference>
<dbReference type="SUPFAM" id="SSF82861">
    <property type="entry name" value="Mechanosensitive channel protein MscS (YggB), transmembrane region"/>
    <property type="match status" value="1"/>
</dbReference>
<dbReference type="EMBL" id="FOVO01000031">
    <property type="protein sequence ID" value="SFN91373.1"/>
    <property type="molecule type" value="Genomic_DNA"/>
</dbReference>
<feature type="domain" description="Mechanosensitive ion channel transmembrane helices 2/3" evidence="10">
    <location>
        <begin position="84"/>
        <end position="124"/>
    </location>
</feature>
<comment type="subunit">
    <text evidence="7">Homoheptamer.</text>
</comment>
<comment type="function">
    <text evidence="7">Mechanosensitive channel that participates in the regulation of osmotic pressure changes within the cell, opening in response to stretch forces in the membrane lipid bilayer, without the need for other proteins. Contributes to normal resistance to hypoosmotic shock. Forms an ion channel of 1.0 nanosiemens conductance with a slight preference for anions.</text>
</comment>
<proteinExistence type="inferred from homology"/>
<dbReference type="Pfam" id="PF00924">
    <property type="entry name" value="MS_channel_2nd"/>
    <property type="match status" value="1"/>
</dbReference>
<dbReference type="InterPro" id="IPR008910">
    <property type="entry name" value="MSC_TM_helix"/>
</dbReference>
<dbReference type="Gene3D" id="2.30.30.60">
    <property type="match status" value="1"/>
</dbReference>
<dbReference type="PROSITE" id="PS01246">
    <property type="entry name" value="UPF0003"/>
    <property type="match status" value="1"/>
</dbReference>
<dbReference type="Pfam" id="PF05552">
    <property type="entry name" value="MS_channel_1st_1"/>
    <property type="match status" value="1"/>
</dbReference>
<evidence type="ECO:0000256" key="7">
    <source>
        <dbReference type="RuleBase" id="RU369025"/>
    </source>
</evidence>
<organism evidence="11 12">
    <name type="scientific">Xenorhabdus japonica</name>
    <dbReference type="NCBI Taxonomy" id="53341"/>
    <lineage>
        <taxon>Bacteria</taxon>
        <taxon>Pseudomonadati</taxon>
        <taxon>Pseudomonadota</taxon>
        <taxon>Gammaproteobacteria</taxon>
        <taxon>Enterobacterales</taxon>
        <taxon>Morganellaceae</taxon>
        <taxon>Xenorhabdus</taxon>
    </lineage>
</organism>